<evidence type="ECO:0000256" key="3">
    <source>
        <dbReference type="ARBA" id="ARBA00022705"/>
    </source>
</evidence>
<dbReference type="PANTHER" id="PTHR10507">
    <property type="entry name" value="CDC45-RELATED PROTEIN"/>
    <property type="match status" value="1"/>
</dbReference>
<dbReference type="GO" id="GO:1902977">
    <property type="term" value="P:mitotic DNA replication preinitiation complex assembly"/>
    <property type="evidence" value="ECO:0007669"/>
    <property type="project" value="TreeGrafter"/>
</dbReference>
<dbReference type="GO" id="GO:0006270">
    <property type="term" value="P:DNA replication initiation"/>
    <property type="evidence" value="ECO:0007669"/>
    <property type="project" value="InterPro"/>
</dbReference>
<dbReference type="Proteomes" id="UP000007875">
    <property type="component" value="Unassembled WGS sequence"/>
</dbReference>
<comment type="subcellular location">
    <subcellularLocation>
        <location evidence="1">Nucleus</location>
    </subcellularLocation>
</comment>
<evidence type="ECO:0000313" key="7">
    <source>
        <dbReference type="Proteomes" id="UP000007875"/>
    </source>
</evidence>
<dbReference type="HOGENOM" id="CLU_005871_4_0_1"/>
<keyword evidence="7" id="KW-1185">Reference proteome</keyword>
<sequence length="564" mass="64963">MLISNPVRDFFHKIVQERVLVMVAQDVDGLCACKILQSLFKCDHVQYTLVPVSNKQDLLREFDAHKEQYKHMILLNCGGNIDLLDVLDPEDDIMIYVIDSHRPVDLVNFYCERQIYLIMRHGPDEIDLIPDYDCIYRNYESDEEDSGTEYEQSSKRHKFDTETLEKRREKKIWEEKRKEIIFDYEFSYYGTSASVVLYELAWKMSKDDVTMLWWAIIAVTSQYQNKRIGRERYISGVLELQGHLSRLNHRTEDQDTTTMSIDAMKINFEHDLDIALYRHWSLFESLCHSLNSSTTFKVWTNLGMKRLHQFLAEMGIPLTQCKQSFAFMETKTRDNLQTLVQEAAEKFGLRNIKYHSFTAQCGFIHKLCASDAVYSIDALLSSKVGSELDDENSNFVDALDSLSRITAPKVISGLETAKIQLKAIKNNVGSFIDIGQVLSYGPFLFSSIKEGSPDSTFFAQPSFLLMFAHYLLHSYIRSLGKSKRERARNLPLVVSAPKQDGNTIIMGIPPIAEESRKNLFGNAFVHSAERTKSRTEHYFFDSSAVLVKNEDTSKFIDALITIMS</sequence>
<dbReference type="PANTHER" id="PTHR10507:SF0">
    <property type="entry name" value="CELL DIVISION CONTROL PROTEIN 45 HOMOLOG"/>
    <property type="match status" value="1"/>
</dbReference>
<dbReference type="GO" id="GO:0003688">
    <property type="term" value="F:DNA replication origin binding"/>
    <property type="evidence" value="ECO:0007669"/>
    <property type="project" value="TreeGrafter"/>
</dbReference>
<dbReference type="GO" id="GO:0003697">
    <property type="term" value="F:single-stranded DNA binding"/>
    <property type="evidence" value="ECO:0007669"/>
    <property type="project" value="TreeGrafter"/>
</dbReference>
<dbReference type="GeneTree" id="ENSGT00390000009662"/>
<dbReference type="eggNOG" id="KOG2475">
    <property type="taxonomic scope" value="Eukaryota"/>
</dbReference>
<accession>H2ZRB3</accession>
<dbReference type="GO" id="GO:0000727">
    <property type="term" value="P:double-strand break repair via break-induced replication"/>
    <property type="evidence" value="ECO:0007669"/>
    <property type="project" value="TreeGrafter"/>
</dbReference>
<protein>
    <submittedName>
        <fullName evidence="6">Uncharacterized protein</fullName>
    </submittedName>
</protein>
<keyword evidence="3" id="KW-0235">DNA replication</keyword>
<evidence type="ECO:0000256" key="2">
    <source>
        <dbReference type="ARBA" id="ARBA00010727"/>
    </source>
</evidence>
<evidence type="ECO:0000313" key="6">
    <source>
        <dbReference type="Ensembl" id="ENSCSAVP00000020129.1"/>
    </source>
</evidence>
<reference evidence="7" key="1">
    <citation type="submission" date="2003-08" db="EMBL/GenBank/DDBJ databases">
        <authorList>
            <person name="Birren B."/>
            <person name="Nusbaum C."/>
            <person name="Abebe A."/>
            <person name="Abouelleil A."/>
            <person name="Adekoya E."/>
            <person name="Ait-zahra M."/>
            <person name="Allen N."/>
            <person name="Allen T."/>
            <person name="An P."/>
            <person name="Anderson M."/>
            <person name="Anderson S."/>
            <person name="Arachchi H."/>
            <person name="Armbruster J."/>
            <person name="Bachantsang P."/>
            <person name="Baldwin J."/>
            <person name="Barry A."/>
            <person name="Bayul T."/>
            <person name="Blitshsteyn B."/>
            <person name="Bloom T."/>
            <person name="Blye J."/>
            <person name="Boguslavskiy L."/>
            <person name="Borowsky M."/>
            <person name="Boukhgalter B."/>
            <person name="Brunache A."/>
            <person name="Butler J."/>
            <person name="Calixte N."/>
            <person name="Calvo S."/>
            <person name="Camarata J."/>
            <person name="Campo K."/>
            <person name="Chang J."/>
            <person name="Cheshatsang Y."/>
            <person name="Citroen M."/>
            <person name="Collymore A."/>
            <person name="Considine T."/>
            <person name="Cook A."/>
            <person name="Cooke P."/>
            <person name="Corum B."/>
            <person name="Cuomo C."/>
            <person name="David R."/>
            <person name="Dawoe T."/>
            <person name="Degray S."/>
            <person name="Dodge S."/>
            <person name="Dooley K."/>
            <person name="Dorje P."/>
            <person name="Dorjee K."/>
            <person name="Dorris L."/>
            <person name="Duffey N."/>
            <person name="Dupes A."/>
            <person name="Elkins T."/>
            <person name="Engels R."/>
            <person name="Erickson J."/>
            <person name="Farina A."/>
            <person name="Faro S."/>
            <person name="Ferreira P."/>
            <person name="Fischer H."/>
            <person name="Fitzgerald M."/>
            <person name="Foley K."/>
            <person name="Gage D."/>
            <person name="Galagan J."/>
            <person name="Gearin G."/>
            <person name="Gnerre S."/>
            <person name="Gnirke A."/>
            <person name="Goyette A."/>
            <person name="Graham J."/>
            <person name="Grandbois E."/>
            <person name="Gyaltsen K."/>
            <person name="Hafez N."/>
            <person name="Hagopian D."/>
            <person name="Hagos B."/>
            <person name="Hall J."/>
            <person name="Hatcher B."/>
            <person name="Heller A."/>
            <person name="Higgins H."/>
            <person name="Honan T."/>
            <person name="Horn A."/>
            <person name="Houde N."/>
            <person name="Hughes L."/>
            <person name="Hulme W."/>
            <person name="Husby E."/>
            <person name="Iliev I."/>
            <person name="Jaffe D."/>
            <person name="Jones C."/>
            <person name="Kamal M."/>
            <person name="Kamat A."/>
            <person name="Kamvysselis M."/>
            <person name="Karlsson E."/>
            <person name="Kells C."/>
            <person name="Kieu A."/>
            <person name="Kisner P."/>
            <person name="Kodira C."/>
            <person name="Kulbokas E."/>
            <person name="Labutti K."/>
            <person name="Lama D."/>
            <person name="Landers T."/>
            <person name="Leger J."/>
            <person name="Levine S."/>
            <person name="Lewis D."/>
            <person name="Lewis T."/>
            <person name="Lindblad-toh K."/>
            <person name="Liu X."/>
            <person name="Lokyitsang T."/>
            <person name="Lokyitsang Y."/>
            <person name="Lucien O."/>
            <person name="Lui A."/>
            <person name="Ma L.J."/>
            <person name="Mabbitt R."/>
            <person name="Macdonald J."/>
            <person name="Maclean C."/>
            <person name="Major J."/>
            <person name="Manning J."/>
            <person name="Marabella R."/>
            <person name="Maru K."/>
            <person name="Matthews C."/>
            <person name="Mauceli E."/>
            <person name="Mccarthy M."/>
            <person name="Mcdonough S."/>
            <person name="Mcghee T."/>
            <person name="Meldrim J."/>
            <person name="Meneus L."/>
            <person name="Mesirov J."/>
            <person name="Mihalev A."/>
            <person name="Mihova T."/>
            <person name="Mikkelsen T."/>
            <person name="Mlenga V."/>
            <person name="Moru K."/>
            <person name="Mozes J."/>
            <person name="Mulrain L."/>
            <person name="Munson G."/>
            <person name="Naylor J."/>
            <person name="Newes C."/>
            <person name="Nguyen C."/>
            <person name="Nguyen N."/>
            <person name="Nguyen T."/>
            <person name="Nicol R."/>
            <person name="Nielsen C."/>
            <person name="Nizzari M."/>
            <person name="Norbu C."/>
            <person name="Norbu N."/>
            <person name="O'donnell P."/>
            <person name="Okoawo O."/>
            <person name="O'leary S."/>
            <person name="Omotosho B."/>
            <person name="O'neill K."/>
            <person name="Osman S."/>
            <person name="Parker S."/>
            <person name="Perrin D."/>
            <person name="Phunkhang P."/>
            <person name="Piqani B."/>
            <person name="Purcell S."/>
            <person name="Rachupka T."/>
            <person name="Ramasamy U."/>
            <person name="Rameau R."/>
            <person name="Ray V."/>
            <person name="Raymond C."/>
            <person name="Retta R."/>
            <person name="Richardson S."/>
            <person name="Rise C."/>
            <person name="Rodriguez J."/>
            <person name="Rogers J."/>
            <person name="Rogov P."/>
            <person name="Rutman M."/>
            <person name="Schupbach R."/>
            <person name="Seaman C."/>
            <person name="Settipalli S."/>
            <person name="Sharpe T."/>
            <person name="Sheridan J."/>
            <person name="Sherpa N."/>
            <person name="Shi J."/>
            <person name="Smirnov S."/>
            <person name="Smith C."/>
            <person name="Sougnez C."/>
            <person name="Spencer B."/>
            <person name="Stalker J."/>
            <person name="Stange-thomann N."/>
            <person name="Stavropoulos S."/>
            <person name="Stetson K."/>
            <person name="Stone C."/>
            <person name="Stone S."/>
            <person name="Stubbs M."/>
            <person name="Talamas J."/>
            <person name="Tchuinga P."/>
            <person name="Tenzing P."/>
            <person name="Tesfaye S."/>
            <person name="Theodore J."/>
            <person name="Thoulutsang Y."/>
            <person name="Topham K."/>
            <person name="Towey S."/>
            <person name="Tsamla T."/>
            <person name="Tsomo N."/>
            <person name="Vallee D."/>
            <person name="Vassiliev H."/>
            <person name="Venkataraman V."/>
            <person name="Vinson J."/>
            <person name="Vo A."/>
            <person name="Wade C."/>
            <person name="Wang S."/>
            <person name="Wangchuk T."/>
            <person name="Wangdi T."/>
            <person name="Whittaker C."/>
            <person name="Wilkinson J."/>
            <person name="Wu Y."/>
            <person name="Wyman D."/>
            <person name="Yadav S."/>
            <person name="Yang S."/>
            <person name="Yang X."/>
            <person name="Yeager S."/>
            <person name="Yee E."/>
            <person name="Young G."/>
            <person name="Zainoun J."/>
            <person name="Zembeck L."/>
            <person name="Zimmer A."/>
            <person name="Zody M."/>
            <person name="Lander E."/>
        </authorList>
    </citation>
    <scope>NUCLEOTIDE SEQUENCE [LARGE SCALE GENOMIC DNA]</scope>
</reference>
<evidence type="ECO:0000256" key="1">
    <source>
        <dbReference type="ARBA" id="ARBA00004123"/>
    </source>
</evidence>
<organism evidence="6 7">
    <name type="scientific">Ciona savignyi</name>
    <name type="common">Pacific transparent sea squirt</name>
    <dbReference type="NCBI Taxonomy" id="51511"/>
    <lineage>
        <taxon>Eukaryota</taxon>
        <taxon>Metazoa</taxon>
        <taxon>Chordata</taxon>
        <taxon>Tunicata</taxon>
        <taxon>Ascidiacea</taxon>
        <taxon>Phlebobranchia</taxon>
        <taxon>Cionidae</taxon>
        <taxon>Ciona</taxon>
    </lineage>
</organism>
<dbReference type="Pfam" id="PF02724">
    <property type="entry name" value="CDC45"/>
    <property type="match status" value="2"/>
</dbReference>
<dbReference type="GO" id="GO:0031261">
    <property type="term" value="C:DNA replication preinitiation complex"/>
    <property type="evidence" value="ECO:0007669"/>
    <property type="project" value="TreeGrafter"/>
</dbReference>
<reference evidence="6" key="2">
    <citation type="submission" date="2025-08" db="UniProtKB">
        <authorList>
            <consortium name="Ensembl"/>
        </authorList>
    </citation>
    <scope>IDENTIFICATION</scope>
</reference>
<dbReference type="OMA" id="EDCFMEA"/>
<dbReference type="AlphaFoldDB" id="H2ZRB3"/>
<keyword evidence="5" id="KW-0131">Cell cycle</keyword>
<dbReference type="GO" id="GO:0003682">
    <property type="term" value="F:chromatin binding"/>
    <property type="evidence" value="ECO:0007669"/>
    <property type="project" value="TreeGrafter"/>
</dbReference>
<proteinExistence type="inferred from homology"/>
<reference evidence="6" key="3">
    <citation type="submission" date="2025-09" db="UniProtKB">
        <authorList>
            <consortium name="Ensembl"/>
        </authorList>
    </citation>
    <scope>IDENTIFICATION</scope>
</reference>
<dbReference type="InterPro" id="IPR003874">
    <property type="entry name" value="CDC45"/>
</dbReference>
<name>H2ZRB3_CIOSA</name>
<comment type="similarity">
    <text evidence="2">Belongs to the CDC45 family.</text>
</comment>
<dbReference type="STRING" id="51511.ENSCSAVP00000020129"/>
<keyword evidence="4" id="KW-0539">Nucleus</keyword>
<dbReference type="Ensembl" id="ENSCSAVT00000020345.1">
    <property type="protein sequence ID" value="ENSCSAVP00000020129.1"/>
    <property type="gene ID" value="ENSCSAVG00000011814.1"/>
</dbReference>
<evidence type="ECO:0000256" key="5">
    <source>
        <dbReference type="ARBA" id="ARBA00023306"/>
    </source>
</evidence>
<dbReference type="InParanoid" id="H2ZRB3"/>
<evidence type="ECO:0000256" key="4">
    <source>
        <dbReference type="ARBA" id="ARBA00023242"/>
    </source>
</evidence>